<feature type="coiled-coil region" evidence="1">
    <location>
        <begin position="69"/>
        <end position="96"/>
    </location>
</feature>
<keyword evidence="2" id="KW-1133">Transmembrane helix</keyword>
<dbReference type="Gene3D" id="3.10.310.50">
    <property type="match status" value="1"/>
</dbReference>
<dbReference type="Pfam" id="PF04536">
    <property type="entry name" value="TPM_phosphatase"/>
    <property type="match status" value="1"/>
</dbReference>
<evidence type="ECO:0000313" key="5">
    <source>
        <dbReference type="Proteomes" id="UP001271640"/>
    </source>
</evidence>
<sequence>MSVISPIPKDGCSACLTQPRKNDSLIIKYFFMLFLLLIGMGSVSAKEIKSETTAVDVPALSKRVTDIAKVLTKEENQRLTRQIKKLQSEKEVQIAVLIIPTTGSNTVEEFASRVFDSSGRSSGGGASGDW</sequence>
<evidence type="ECO:0000313" key="4">
    <source>
        <dbReference type="EMBL" id="MDX7999718.1"/>
    </source>
</evidence>
<feature type="domain" description="TPM" evidence="3">
    <location>
        <begin position="64"/>
        <end position="119"/>
    </location>
</feature>
<dbReference type="PANTHER" id="PTHR30373:SF2">
    <property type="entry name" value="UPF0603 PROTEIN YGCG"/>
    <property type="match status" value="1"/>
</dbReference>
<keyword evidence="5" id="KW-1185">Reference proteome</keyword>
<reference evidence="5" key="1">
    <citation type="journal article" date="2024" name="Toxins">
        <title>Genome Sequence Analysis of Native Xenorhabdus Strains Isolated from Entomopathogenic Nematodes in Argentina.</title>
        <authorList>
            <person name="Palma L."/>
            <person name="Frizzo L."/>
            <person name="Kaiser S."/>
            <person name="Berry C."/>
            <person name="Caballero P."/>
            <person name="Bode H.B."/>
            <person name="Del Valle E.E."/>
        </authorList>
    </citation>
    <scope>NUCLEOTIDE SEQUENCE [LARGE SCALE GENOMIC DNA]</scope>
    <source>
        <strain evidence="5">Reich</strain>
    </source>
</reference>
<evidence type="ECO:0000256" key="2">
    <source>
        <dbReference type="SAM" id="Phobius"/>
    </source>
</evidence>
<keyword evidence="2" id="KW-0812">Transmembrane</keyword>
<keyword evidence="1" id="KW-0175">Coiled coil</keyword>
<dbReference type="PANTHER" id="PTHR30373">
    <property type="entry name" value="UPF0603 PROTEIN YGCG"/>
    <property type="match status" value="1"/>
</dbReference>
<evidence type="ECO:0000259" key="3">
    <source>
        <dbReference type="Pfam" id="PF04536"/>
    </source>
</evidence>
<organism evidence="4 5">
    <name type="scientific">Xenorhabdus littoralis</name>
    <dbReference type="NCBI Taxonomy" id="2582835"/>
    <lineage>
        <taxon>Bacteria</taxon>
        <taxon>Pseudomonadati</taxon>
        <taxon>Pseudomonadota</taxon>
        <taxon>Gammaproteobacteria</taxon>
        <taxon>Enterobacterales</taxon>
        <taxon>Morganellaceae</taxon>
        <taxon>Xenorhabdus</taxon>
    </lineage>
</organism>
<feature type="transmembrane region" description="Helical" evidence="2">
    <location>
        <begin position="26"/>
        <end position="45"/>
    </location>
</feature>
<name>A0ABU4SM38_9GAMM</name>
<keyword evidence="2" id="KW-0472">Membrane</keyword>
<dbReference type="InterPro" id="IPR007621">
    <property type="entry name" value="TPM_dom"/>
</dbReference>
<dbReference type="Proteomes" id="UP001271640">
    <property type="component" value="Unassembled WGS sequence"/>
</dbReference>
<proteinExistence type="predicted"/>
<gene>
    <name evidence="4" type="ORF">FE394_10990</name>
</gene>
<comment type="caution">
    <text evidence="4">The sequence shown here is derived from an EMBL/GenBank/DDBJ whole genome shotgun (WGS) entry which is preliminary data.</text>
</comment>
<accession>A0ABU4SM38</accession>
<protein>
    <recommendedName>
        <fullName evidence="3">TPM domain-containing protein</fullName>
    </recommendedName>
</protein>
<dbReference type="EMBL" id="VCDP01000038">
    <property type="protein sequence ID" value="MDX7999718.1"/>
    <property type="molecule type" value="Genomic_DNA"/>
</dbReference>
<evidence type="ECO:0000256" key="1">
    <source>
        <dbReference type="SAM" id="Coils"/>
    </source>
</evidence>